<reference evidence="4" key="1">
    <citation type="submission" date="2017-02" db="EMBL/GenBank/DDBJ databases">
        <authorList>
            <person name="Varghese N."/>
            <person name="Submissions S."/>
        </authorList>
    </citation>
    <scope>NUCLEOTIDE SEQUENCE [LARGE SCALE GENOMIC DNA]</scope>
    <source>
        <strain evidence="4">DSM 22385</strain>
    </source>
</reference>
<protein>
    <submittedName>
        <fullName evidence="3">Uncharacterized protein</fullName>
    </submittedName>
</protein>
<dbReference type="EMBL" id="FUYR01000001">
    <property type="protein sequence ID" value="SKB33595.1"/>
    <property type="molecule type" value="Genomic_DNA"/>
</dbReference>
<dbReference type="InterPro" id="IPR054168">
    <property type="entry name" value="PG_1098_Fer"/>
</dbReference>
<dbReference type="InterPro" id="IPR041497">
    <property type="entry name" value="Thump-like"/>
</dbReference>
<dbReference type="AlphaFoldDB" id="A0A1T5AFB7"/>
<dbReference type="OrthoDB" id="1000417at2"/>
<proteinExistence type="predicted"/>
<name>A0A1T5AFB7_9SPHI</name>
<dbReference type="SUPFAM" id="SSF53335">
    <property type="entry name" value="S-adenosyl-L-methionine-dependent methyltransferases"/>
    <property type="match status" value="1"/>
</dbReference>
<evidence type="ECO:0000259" key="2">
    <source>
        <dbReference type="Pfam" id="PF22013"/>
    </source>
</evidence>
<accession>A0A1T5AFB7</accession>
<sequence>MNKAILNPPVQEFIHENARADVAAVSLAKSPFPDVNSKELAQQIDGRKRCEVKLRLWHNTPGIYYPDKLALEQCSSEETAKYKARLVKGESLIDLTGGFGVDAGFMSTKVNHTIHCELNEELSAISNHNSHVLGFNIEHIHSNGIDYLKESSNPFDTVYIDPSRRVSSRKVFMLKDCEPDVVTEMNPLSDKSQRIIIKTAPLLDISLTIKELGSVSEVHVLSVRNDCKEVVYVIDKGSNETDPPITCALLNKEAVQEFTFRASEEKAFLLGHYSAPRAFLYEPDVALLKAGCFKLITREFKVDKLHQHTHLYTSDLLSKSFPGRTFTVISTREYGDFIKKNSLKKANIICRNFPQDAEKVRKKLRISDGGNDYLLFCTGPKNELLVIHCNRIA</sequence>
<dbReference type="Proteomes" id="UP000189981">
    <property type="component" value="Unassembled WGS sequence"/>
</dbReference>
<keyword evidence="4" id="KW-1185">Reference proteome</keyword>
<feature type="domain" description="PG-1098 ferredoxin-like" evidence="2">
    <location>
        <begin position="279"/>
        <end position="322"/>
    </location>
</feature>
<gene>
    <name evidence="3" type="ORF">SAMN05661099_0659</name>
</gene>
<evidence type="ECO:0000313" key="3">
    <source>
        <dbReference type="EMBL" id="SKB33595.1"/>
    </source>
</evidence>
<feature type="domain" description="THUMP-like" evidence="1">
    <location>
        <begin position="339"/>
        <end position="391"/>
    </location>
</feature>
<dbReference type="Pfam" id="PF22013">
    <property type="entry name" value="PG_1098_Fer"/>
    <property type="match status" value="1"/>
</dbReference>
<dbReference type="Gene3D" id="3.40.50.150">
    <property type="entry name" value="Vaccinia Virus protein VP39"/>
    <property type="match status" value="1"/>
</dbReference>
<dbReference type="RefSeq" id="WP_079701220.1">
    <property type="nucleotide sequence ID" value="NZ_FUYR01000001.1"/>
</dbReference>
<dbReference type="Pfam" id="PF18096">
    <property type="entry name" value="Thump_like"/>
    <property type="match status" value="1"/>
</dbReference>
<dbReference type="InterPro" id="IPR029063">
    <property type="entry name" value="SAM-dependent_MTases_sf"/>
</dbReference>
<dbReference type="STRING" id="572036.SAMN05661099_0659"/>
<evidence type="ECO:0000313" key="4">
    <source>
        <dbReference type="Proteomes" id="UP000189981"/>
    </source>
</evidence>
<organism evidence="3 4">
    <name type="scientific">Daejeonella lutea</name>
    <dbReference type="NCBI Taxonomy" id="572036"/>
    <lineage>
        <taxon>Bacteria</taxon>
        <taxon>Pseudomonadati</taxon>
        <taxon>Bacteroidota</taxon>
        <taxon>Sphingobacteriia</taxon>
        <taxon>Sphingobacteriales</taxon>
        <taxon>Sphingobacteriaceae</taxon>
        <taxon>Daejeonella</taxon>
    </lineage>
</organism>
<dbReference type="Gene3D" id="1.10.10.1110">
    <property type="entry name" value="Methyltransferase PG1098, N-terminal domain"/>
    <property type="match status" value="1"/>
</dbReference>
<evidence type="ECO:0000259" key="1">
    <source>
        <dbReference type="Pfam" id="PF18096"/>
    </source>
</evidence>